<dbReference type="EMBL" id="CADEAL010004178">
    <property type="protein sequence ID" value="CAB1453588.1"/>
    <property type="molecule type" value="Genomic_DNA"/>
</dbReference>
<evidence type="ECO:0000256" key="1">
    <source>
        <dbReference type="SAM" id="MobiDB-lite"/>
    </source>
</evidence>
<feature type="compositionally biased region" description="Basic and acidic residues" evidence="1">
    <location>
        <begin position="109"/>
        <end position="119"/>
    </location>
</feature>
<dbReference type="Proteomes" id="UP001153269">
    <property type="component" value="Unassembled WGS sequence"/>
</dbReference>
<accession>A0A9N7VMA5</accession>
<sequence>MRLFTEQNEVERAPLLIAPPPLTRDNQWDVVFAPEPPPPAASDWPARSVCQRSPGAKLTASGGKGGRREEEEESQRKAHYSRSDTRSLPGESKATFPRQVFLPSVFYPPEKRERGDQRGPTRPGECPRINRIH</sequence>
<feature type="region of interest" description="Disordered" evidence="1">
    <location>
        <begin position="1"/>
        <end position="133"/>
    </location>
</feature>
<evidence type="ECO:0000313" key="2">
    <source>
        <dbReference type="EMBL" id="CAB1453588.1"/>
    </source>
</evidence>
<reference evidence="2" key="1">
    <citation type="submission" date="2020-03" db="EMBL/GenBank/DDBJ databases">
        <authorList>
            <person name="Weist P."/>
        </authorList>
    </citation>
    <scope>NUCLEOTIDE SEQUENCE</scope>
</reference>
<comment type="caution">
    <text evidence="2">The sequence shown here is derived from an EMBL/GenBank/DDBJ whole genome shotgun (WGS) entry which is preliminary data.</text>
</comment>
<keyword evidence="3" id="KW-1185">Reference proteome</keyword>
<proteinExistence type="predicted"/>
<dbReference type="AlphaFoldDB" id="A0A9N7VMA5"/>
<name>A0A9N7VMA5_PLEPL</name>
<protein>
    <submittedName>
        <fullName evidence="2">Uncharacterized protein</fullName>
    </submittedName>
</protein>
<evidence type="ECO:0000313" key="3">
    <source>
        <dbReference type="Proteomes" id="UP001153269"/>
    </source>
</evidence>
<organism evidence="2 3">
    <name type="scientific">Pleuronectes platessa</name>
    <name type="common">European plaice</name>
    <dbReference type="NCBI Taxonomy" id="8262"/>
    <lineage>
        <taxon>Eukaryota</taxon>
        <taxon>Metazoa</taxon>
        <taxon>Chordata</taxon>
        <taxon>Craniata</taxon>
        <taxon>Vertebrata</taxon>
        <taxon>Euteleostomi</taxon>
        <taxon>Actinopterygii</taxon>
        <taxon>Neopterygii</taxon>
        <taxon>Teleostei</taxon>
        <taxon>Neoteleostei</taxon>
        <taxon>Acanthomorphata</taxon>
        <taxon>Carangaria</taxon>
        <taxon>Pleuronectiformes</taxon>
        <taxon>Pleuronectoidei</taxon>
        <taxon>Pleuronectidae</taxon>
        <taxon>Pleuronectes</taxon>
    </lineage>
</organism>
<gene>
    <name evidence="2" type="ORF">PLEPLA_LOCUS41344</name>
</gene>